<reference evidence="8" key="2">
    <citation type="journal article" date="2020" name="Microorganisms">
        <title>Osmotic Adaptation and Compatible Solute Biosynthesis of Phototrophic Bacteria as Revealed from Genome Analyses.</title>
        <authorList>
            <person name="Imhoff J.F."/>
            <person name="Rahn T."/>
            <person name="Kunzel S."/>
            <person name="Keller A."/>
            <person name="Neulinger S.C."/>
        </authorList>
    </citation>
    <scope>NUCLEOTIDE SEQUENCE</scope>
    <source>
        <strain evidence="8">DSM 11080</strain>
    </source>
</reference>
<accession>A0AAJ0U780</accession>
<evidence type="ECO:0000256" key="5">
    <source>
        <dbReference type="ARBA" id="ARBA00022989"/>
    </source>
</evidence>
<evidence type="ECO:0000256" key="3">
    <source>
        <dbReference type="ARBA" id="ARBA00022475"/>
    </source>
</evidence>
<evidence type="ECO:0000313" key="9">
    <source>
        <dbReference type="Proteomes" id="UP001296776"/>
    </source>
</evidence>
<dbReference type="GO" id="GO:0005886">
    <property type="term" value="C:plasma membrane"/>
    <property type="evidence" value="ECO:0007669"/>
    <property type="project" value="UniProtKB-SubCell"/>
</dbReference>
<dbReference type="Proteomes" id="UP001296776">
    <property type="component" value="Unassembled WGS sequence"/>
</dbReference>
<dbReference type="PANTHER" id="PTHR34584:SF1">
    <property type="entry name" value="NA(+)_H(+) ANTIPORTER SUBUNIT E1"/>
    <property type="match status" value="1"/>
</dbReference>
<keyword evidence="4 7" id="KW-0812">Transmembrane</keyword>
<keyword evidence="6 7" id="KW-0472">Membrane</keyword>
<comment type="caution">
    <text evidence="8">The sequence shown here is derived from an EMBL/GenBank/DDBJ whole genome shotgun (WGS) entry which is preliminary data.</text>
</comment>
<proteinExistence type="inferred from homology"/>
<evidence type="ECO:0000256" key="4">
    <source>
        <dbReference type="ARBA" id="ARBA00022692"/>
    </source>
</evidence>
<dbReference type="EMBL" id="NRSJ01000043">
    <property type="protein sequence ID" value="MBK1706487.1"/>
    <property type="molecule type" value="Genomic_DNA"/>
</dbReference>
<dbReference type="NCBIfam" id="NF006518">
    <property type="entry name" value="PRK08965.1-2"/>
    <property type="match status" value="1"/>
</dbReference>
<dbReference type="PANTHER" id="PTHR34584">
    <property type="entry name" value="NA(+)/H(+) ANTIPORTER SUBUNIT E1"/>
    <property type="match status" value="1"/>
</dbReference>
<dbReference type="Pfam" id="PF01899">
    <property type="entry name" value="MNHE"/>
    <property type="match status" value="1"/>
</dbReference>
<evidence type="ECO:0000256" key="1">
    <source>
        <dbReference type="ARBA" id="ARBA00004651"/>
    </source>
</evidence>
<organism evidence="8 9">
    <name type="scientific">Halochromatium glycolicum</name>
    <dbReference type="NCBI Taxonomy" id="85075"/>
    <lineage>
        <taxon>Bacteria</taxon>
        <taxon>Pseudomonadati</taxon>
        <taxon>Pseudomonadota</taxon>
        <taxon>Gammaproteobacteria</taxon>
        <taxon>Chromatiales</taxon>
        <taxon>Chromatiaceae</taxon>
        <taxon>Halochromatium</taxon>
    </lineage>
</organism>
<gene>
    <name evidence="8" type="ORF">CKO40_18510</name>
</gene>
<keyword evidence="5 7" id="KW-1133">Transmembrane helix</keyword>
<sequence>MKQLLPHPILTLMLLGLWLLLVNSVSPGQILLGAVLAWSIPLYTARFWTAQIKVRRPFLLLRLAGTILYDILVANVAVAILIVGPRERIRPAFIRMPLRLQGNVGVSLLANIITLTPGTLSASLSPDRSELIIHALQGDDPDAIIDDIRKRYEQPLLDALEQLELKRGVLGADAEPPHGAESAEPSKPQ</sequence>
<comment type="subcellular location">
    <subcellularLocation>
        <location evidence="1">Cell membrane</location>
        <topology evidence="1">Multi-pass membrane protein</topology>
    </subcellularLocation>
</comment>
<keyword evidence="3" id="KW-1003">Cell membrane</keyword>
<dbReference type="GO" id="GO:0008324">
    <property type="term" value="F:monoatomic cation transmembrane transporter activity"/>
    <property type="evidence" value="ECO:0007669"/>
    <property type="project" value="InterPro"/>
</dbReference>
<evidence type="ECO:0000256" key="6">
    <source>
        <dbReference type="ARBA" id="ARBA00023136"/>
    </source>
</evidence>
<evidence type="ECO:0000256" key="7">
    <source>
        <dbReference type="SAM" id="Phobius"/>
    </source>
</evidence>
<evidence type="ECO:0000313" key="8">
    <source>
        <dbReference type="EMBL" id="MBK1706487.1"/>
    </source>
</evidence>
<name>A0AAJ0U780_9GAMM</name>
<keyword evidence="9" id="KW-1185">Reference proteome</keyword>
<comment type="similarity">
    <text evidence="2">Belongs to the CPA3 antiporters (TC 2.A.63) subunit E family.</text>
</comment>
<protein>
    <submittedName>
        <fullName evidence="8">Na+/H+ antiporter subunit E</fullName>
    </submittedName>
</protein>
<dbReference type="PIRSF" id="PIRSF019239">
    <property type="entry name" value="MrpE"/>
    <property type="match status" value="1"/>
</dbReference>
<dbReference type="AlphaFoldDB" id="A0AAJ0U780"/>
<evidence type="ECO:0000256" key="2">
    <source>
        <dbReference type="ARBA" id="ARBA00006228"/>
    </source>
</evidence>
<dbReference type="InterPro" id="IPR002758">
    <property type="entry name" value="Cation_antiport_E"/>
</dbReference>
<reference evidence="8" key="1">
    <citation type="submission" date="2017-08" db="EMBL/GenBank/DDBJ databases">
        <authorList>
            <person name="Imhoff J.F."/>
            <person name="Rahn T."/>
            <person name="Kuenzel S."/>
            <person name="Neulinger S.C."/>
        </authorList>
    </citation>
    <scope>NUCLEOTIDE SEQUENCE</scope>
    <source>
        <strain evidence="8">DSM 11080</strain>
    </source>
</reference>
<dbReference type="RefSeq" id="WP_200347940.1">
    <property type="nucleotide sequence ID" value="NZ_NRSJ01000043.1"/>
</dbReference>
<feature type="transmembrane region" description="Helical" evidence="7">
    <location>
        <begin position="63"/>
        <end position="83"/>
    </location>
</feature>